<dbReference type="PANTHER" id="PTHR30154:SF34">
    <property type="entry name" value="TRANSCRIPTIONAL REGULATOR AZLB"/>
    <property type="match status" value="1"/>
</dbReference>
<evidence type="ECO:0000313" key="6">
    <source>
        <dbReference type="Proteomes" id="UP000051221"/>
    </source>
</evidence>
<protein>
    <submittedName>
        <fullName evidence="5">Transcriptional regulator</fullName>
    </submittedName>
</protein>
<reference evidence="5 6" key="1">
    <citation type="submission" date="2015-08" db="EMBL/GenBank/DDBJ databases">
        <title>Antibacterial properties of a collection of Vibrionaceae strains.</title>
        <authorList>
            <person name="Giubergia S."/>
        </authorList>
    </citation>
    <scope>NUCLEOTIDE SEQUENCE [LARGE SCALE GENOMIC DNA]</scope>
    <source>
        <strain evidence="5 6">S0821</strain>
    </source>
</reference>
<dbReference type="Proteomes" id="UP000051221">
    <property type="component" value="Unassembled WGS sequence"/>
</dbReference>
<dbReference type="SMART" id="SM00344">
    <property type="entry name" value="HTH_ASNC"/>
    <property type="match status" value="1"/>
</dbReference>
<dbReference type="SUPFAM" id="SSF46785">
    <property type="entry name" value="Winged helix' DNA-binding domain"/>
    <property type="match status" value="1"/>
</dbReference>
<dbReference type="Gene3D" id="1.10.10.10">
    <property type="entry name" value="Winged helix-like DNA-binding domain superfamily/Winged helix DNA-binding domain"/>
    <property type="match status" value="1"/>
</dbReference>
<name>A0A0Q2R4H0_VIBFU</name>
<evidence type="ECO:0000313" key="5">
    <source>
        <dbReference type="EMBL" id="KQH87037.1"/>
    </source>
</evidence>
<organism evidence="5 6">
    <name type="scientific">Vibrio furnissii</name>
    <dbReference type="NCBI Taxonomy" id="29494"/>
    <lineage>
        <taxon>Bacteria</taxon>
        <taxon>Pseudomonadati</taxon>
        <taxon>Pseudomonadota</taxon>
        <taxon>Gammaproteobacteria</taxon>
        <taxon>Vibrionales</taxon>
        <taxon>Vibrionaceae</taxon>
        <taxon>Vibrio</taxon>
    </lineage>
</organism>
<evidence type="ECO:0000256" key="3">
    <source>
        <dbReference type="ARBA" id="ARBA00023163"/>
    </source>
</evidence>
<dbReference type="CDD" id="cd00090">
    <property type="entry name" value="HTH_ARSR"/>
    <property type="match status" value="1"/>
</dbReference>
<dbReference type="InterPro" id="IPR011991">
    <property type="entry name" value="ArsR-like_HTH"/>
</dbReference>
<dbReference type="InterPro" id="IPR000485">
    <property type="entry name" value="AsnC-type_HTH_dom"/>
</dbReference>
<dbReference type="Gene3D" id="3.30.70.920">
    <property type="match status" value="1"/>
</dbReference>
<dbReference type="PANTHER" id="PTHR30154">
    <property type="entry name" value="LEUCINE-RESPONSIVE REGULATORY PROTEIN"/>
    <property type="match status" value="1"/>
</dbReference>
<keyword evidence="3" id="KW-0804">Transcription</keyword>
<dbReference type="GO" id="GO:0006355">
    <property type="term" value="P:regulation of DNA-templated transcription"/>
    <property type="evidence" value="ECO:0007669"/>
    <property type="project" value="UniProtKB-ARBA"/>
</dbReference>
<keyword evidence="1" id="KW-0805">Transcription regulation</keyword>
<dbReference type="AlphaFoldDB" id="A0A0Q2R4H0"/>
<dbReference type="InterPro" id="IPR011008">
    <property type="entry name" value="Dimeric_a/b-barrel"/>
</dbReference>
<dbReference type="Pfam" id="PF13412">
    <property type="entry name" value="HTH_24"/>
    <property type="match status" value="1"/>
</dbReference>
<sequence>MHSIALDRLDVRILELLLQDSRIPRLELADAVNLSSSQCFRRLKRLEQSGIIERYSVVLNPAKAGFDVNALVMVQYSKSEPDARQKLLALIEQTPIIHECYSITGEHDFALKVRCASMTAFNQLINETFQTRCISGMHSYMLLDCFKNTPALPSVQ</sequence>
<dbReference type="GO" id="GO:0043200">
    <property type="term" value="P:response to amino acid"/>
    <property type="evidence" value="ECO:0007669"/>
    <property type="project" value="TreeGrafter"/>
</dbReference>
<dbReference type="InterPro" id="IPR019885">
    <property type="entry name" value="Tscrpt_reg_HTH_AsnC-type_CS"/>
</dbReference>
<dbReference type="InParanoid" id="A0A0Q2R4H0"/>
<dbReference type="InterPro" id="IPR036388">
    <property type="entry name" value="WH-like_DNA-bd_sf"/>
</dbReference>
<dbReference type="InterPro" id="IPR019888">
    <property type="entry name" value="Tscrpt_reg_AsnC-like"/>
</dbReference>
<keyword evidence="6" id="KW-1185">Reference proteome</keyword>
<dbReference type="PROSITE" id="PS00519">
    <property type="entry name" value="HTH_ASNC_1"/>
    <property type="match status" value="1"/>
</dbReference>
<feature type="domain" description="HTH asnC-type" evidence="4">
    <location>
        <begin position="6"/>
        <end position="67"/>
    </location>
</feature>
<dbReference type="GO" id="GO:0043565">
    <property type="term" value="F:sequence-specific DNA binding"/>
    <property type="evidence" value="ECO:0007669"/>
    <property type="project" value="InterPro"/>
</dbReference>
<dbReference type="PRINTS" id="PR00033">
    <property type="entry name" value="HTHASNC"/>
</dbReference>
<dbReference type="InterPro" id="IPR019887">
    <property type="entry name" value="Tscrpt_reg_AsnC/Lrp_C"/>
</dbReference>
<dbReference type="Pfam" id="PF01037">
    <property type="entry name" value="AsnC_trans_reg"/>
    <property type="match status" value="1"/>
</dbReference>
<comment type="caution">
    <text evidence="5">The sequence shown here is derived from an EMBL/GenBank/DDBJ whole genome shotgun (WGS) entry which is preliminary data.</text>
</comment>
<evidence type="ECO:0000259" key="4">
    <source>
        <dbReference type="PROSITE" id="PS50956"/>
    </source>
</evidence>
<dbReference type="GO" id="GO:0005829">
    <property type="term" value="C:cytosol"/>
    <property type="evidence" value="ECO:0007669"/>
    <property type="project" value="TreeGrafter"/>
</dbReference>
<dbReference type="InterPro" id="IPR036390">
    <property type="entry name" value="WH_DNA-bd_sf"/>
</dbReference>
<accession>A0A0Q2R4H0</accession>
<evidence type="ECO:0000256" key="2">
    <source>
        <dbReference type="ARBA" id="ARBA00023125"/>
    </source>
</evidence>
<proteinExistence type="predicted"/>
<dbReference type="EMBL" id="LKHS01000004">
    <property type="protein sequence ID" value="KQH87037.1"/>
    <property type="molecule type" value="Genomic_DNA"/>
</dbReference>
<dbReference type="SUPFAM" id="SSF54909">
    <property type="entry name" value="Dimeric alpha+beta barrel"/>
    <property type="match status" value="1"/>
</dbReference>
<keyword evidence="2" id="KW-0238">DNA-binding</keyword>
<dbReference type="PROSITE" id="PS50956">
    <property type="entry name" value="HTH_ASNC_2"/>
    <property type="match status" value="1"/>
</dbReference>
<evidence type="ECO:0000256" key="1">
    <source>
        <dbReference type="ARBA" id="ARBA00023015"/>
    </source>
</evidence>
<dbReference type="RefSeq" id="WP_055465440.1">
    <property type="nucleotide sequence ID" value="NZ_LKHS01000004.1"/>
</dbReference>
<gene>
    <name evidence="5" type="ORF">AMR76_04755</name>
</gene>